<gene>
    <name evidence="1" type="ORF">MSKU9_0286</name>
</gene>
<keyword evidence="2" id="KW-1185">Reference proteome</keyword>
<dbReference type="Proteomes" id="UP000315095">
    <property type="component" value="Unassembled WGS sequence"/>
</dbReference>
<accession>A0A4P5NRJ3</accession>
<organism evidence="1 2">
    <name type="scientific">Komagataeibacter diospyri</name>
    <dbReference type="NCBI Taxonomy" id="1932662"/>
    <lineage>
        <taxon>Bacteria</taxon>
        <taxon>Pseudomonadati</taxon>
        <taxon>Pseudomonadota</taxon>
        <taxon>Alphaproteobacteria</taxon>
        <taxon>Acetobacterales</taxon>
        <taxon>Acetobacteraceae</taxon>
        <taxon>Komagataeibacter</taxon>
    </lineage>
</organism>
<evidence type="ECO:0000313" key="2">
    <source>
        <dbReference type="Proteomes" id="UP000315095"/>
    </source>
</evidence>
<proteinExistence type="predicted"/>
<dbReference type="AlphaFoldDB" id="A0A4P5NRJ3"/>
<dbReference type="EMBL" id="BDLU01000011">
    <property type="protein sequence ID" value="GCE82145.1"/>
    <property type="molecule type" value="Genomic_DNA"/>
</dbReference>
<sequence>MAMIFVDHPVTLRLAPFFRSPFCPLVVAVNPDHRTVVPSHIPYRYRQRRLRKFAEKTPAFVQSL</sequence>
<protein>
    <submittedName>
        <fullName evidence="1">Uncharacterized protein</fullName>
    </submittedName>
</protein>
<reference evidence="2" key="1">
    <citation type="submission" date="2017-01" db="EMBL/GenBank/DDBJ databases">
        <title>Komagataeibacter sp. MSKU9 whole genome sequencing project.</title>
        <authorList>
            <person name="Matsutani M."/>
            <person name="Naloka K."/>
            <person name="Theeragool G."/>
            <person name="Yakushi T."/>
            <person name="Matsushita K."/>
        </authorList>
    </citation>
    <scope>NUCLEOTIDE SEQUENCE [LARGE SCALE GENOMIC DNA]</scope>
    <source>
        <strain evidence="2">MSKU9</strain>
    </source>
</reference>
<name>A0A4P5NRJ3_9PROT</name>
<comment type="caution">
    <text evidence="1">The sequence shown here is derived from an EMBL/GenBank/DDBJ whole genome shotgun (WGS) entry which is preliminary data.</text>
</comment>
<evidence type="ECO:0000313" key="1">
    <source>
        <dbReference type="EMBL" id="GCE82145.1"/>
    </source>
</evidence>